<dbReference type="PANTHER" id="PTHR46200">
    <property type="entry name" value="GATOR COMPLEX PROTEIN WDR24"/>
    <property type="match status" value="1"/>
</dbReference>
<keyword evidence="2" id="KW-0677">Repeat</keyword>
<evidence type="ECO:0000256" key="1">
    <source>
        <dbReference type="ARBA" id="ARBA00022574"/>
    </source>
</evidence>
<dbReference type="GO" id="GO:0016239">
    <property type="term" value="P:positive regulation of macroautophagy"/>
    <property type="evidence" value="ECO:0007669"/>
    <property type="project" value="TreeGrafter"/>
</dbReference>
<dbReference type="EMBL" id="ODYU01007465">
    <property type="protein sequence ID" value="SOQ50263.1"/>
    <property type="molecule type" value="Genomic_DNA"/>
</dbReference>
<reference evidence="3" key="1">
    <citation type="submission" date="2016-07" db="EMBL/GenBank/DDBJ databases">
        <authorList>
            <person name="Bretaudeau A."/>
        </authorList>
    </citation>
    <scope>NUCLEOTIDE SEQUENCE</scope>
    <source>
        <strain evidence="3">Rice</strain>
        <tissue evidence="3">Whole body</tissue>
    </source>
</reference>
<keyword evidence="1" id="KW-0853">WD repeat</keyword>
<proteinExistence type="predicted"/>
<evidence type="ECO:0000256" key="2">
    <source>
        <dbReference type="ARBA" id="ARBA00022737"/>
    </source>
</evidence>
<dbReference type="GO" id="GO:0034198">
    <property type="term" value="P:cellular response to amino acid starvation"/>
    <property type="evidence" value="ECO:0007669"/>
    <property type="project" value="TreeGrafter"/>
</dbReference>
<name>A0A2H1WB24_SPOFR</name>
<dbReference type="GO" id="GO:0005829">
    <property type="term" value="C:cytosol"/>
    <property type="evidence" value="ECO:0007669"/>
    <property type="project" value="TreeGrafter"/>
</dbReference>
<gene>
    <name evidence="3" type="ORF">SFRICE_006652</name>
</gene>
<protein>
    <submittedName>
        <fullName evidence="3">SFRICE_006652</fullName>
    </submittedName>
</protein>
<dbReference type="CDD" id="cd16693">
    <property type="entry name" value="mRING-H2-C3H3C2_WDR24"/>
    <property type="match status" value="1"/>
</dbReference>
<sequence>MEEGGEGCDGGLAIRVGDNRSPQLDVAPLLAAALRQHADLGDVQTPAVVMLVLQDHRSDLFPYIEESLQEHWLLGYIELLQRHKLWNIATEVVRSAWISSVWVVSQQSTSVALCCGRCGRRWRRAACDCAGGAGGAGAGGAAVCAVCRRVVRGLYAWCQGCGHGGHLQHMRAWLQRHQLCPAGCAHRCQLA</sequence>
<evidence type="ECO:0000313" key="3">
    <source>
        <dbReference type="EMBL" id="SOQ50263.1"/>
    </source>
</evidence>
<organism evidence="3">
    <name type="scientific">Spodoptera frugiperda</name>
    <name type="common">Fall armyworm</name>
    <dbReference type="NCBI Taxonomy" id="7108"/>
    <lineage>
        <taxon>Eukaryota</taxon>
        <taxon>Metazoa</taxon>
        <taxon>Ecdysozoa</taxon>
        <taxon>Arthropoda</taxon>
        <taxon>Hexapoda</taxon>
        <taxon>Insecta</taxon>
        <taxon>Pterygota</taxon>
        <taxon>Neoptera</taxon>
        <taxon>Endopterygota</taxon>
        <taxon>Lepidoptera</taxon>
        <taxon>Glossata</taxon>
        <taxon>Ditrysia</taxon>
        <taxon>Noctuoidea</taxon>
        <taxon>Noctuidae</taxon>
        <taxon>Amphipyrinae</taxon>
        <taxon>Spodoptera</taxon>
    </lineage>
</organism>
<accession>A0A2H1WB24</accession>
<dbReference type="GO" id="GO:0061700">
    <property type="term" value="C:GATOR2 complex"/>
    <property type="evidence" value="ECO:0007669"/>
    <property type="project" value="TreeGrafter"/>
</dbReference>
<dbReference type="InterPro" id="IPR037590">
    <property type="entry name" value="WDR24"/>
</dbReference>
<dbReference type="GO" id="GO:0005774">
    <property type="term" value="C:vacuolar membrane"/>
    <property type="evidence" value="ECO:0007669"/>
    <property type="project" value="TreeGrafter"/>
</dbReference>
<dbReference type="GO" id="GO:1904263">
    <property type="term" value="P:positive regulation of TORC1 signaling"/>
    <property type="evidence" value="ECO:0007669"/>
    <property type="project" value="TreeGrafter"/>
</dbReference>
<dbReference type="AlphaFoldDB" id="A0A2H1WB24"/>
<dbReference type="PANTHER" id="PTHR46200:SF1">
    <property type="entry name" value="GATOR COMPLEX PROTEIN WDR24"/>
    <property type="match status" value="1"/>
</dbReference>